<dbReference type="InterPro" id="IPR011008">
    <property type="entry name" value="Dimeric_a/b-barrel"/>
</dbReference>
<dbReference type="EMBL" id="JANFQF010000030">
    <property type="protein sequence ID" value="MCQ4122477.1"/>
    <property type="molecule type" value="Genomic_DNA"/>
</dbReference>
<keyword evidence="4" id="KW-1185">Reference proteome</keyword>
<organism evidence="3 4">
    <name type="scientific">Rhodococcus tibetensis</name>
    <dbReference type="NCBI Taxonomy" id="2965064"/>
    <lineage>
        <taxon>Bacteria</taxon>
        <taxon>Bacillati</taxon>
        <taxon>Actinomycetota</taxon>
        <taxon>Actinomycetes</taxon>
        <taxon>Mycobacteriales</taxon>
        <taxon>Nocardiaceae</taxon>
        <taxon>Rhodococcus</taxon>
    </lineage>
</organism>
<feature type="domain" description="YCII-related" evidence="2">
    <location>
        <begin position="25"/>
        <end position="72"/>
    </location>
</feature>
<accession>A0ABT1QJY6</accession>
<name>A0ABT1QJY6_9NOCA</name>
<evidence type="ECO:0000313" key="3">
    <source>
        <dbReference type="EMBL" id="MCQ4122477.1"/>
    </source>
</evidence>
<gene>
    <name evidence="3" type="ORF">NOF53_25535</name>
</gene>
<dbReference type="RefSeq" id="WP_255974127.1">
    <property type="nucleotide sequence ID" value="NZ_JANFQF010000030.1"/>
</dbReference>
<dbReference type="Pfam" id="PF03795">
    <property type="entry name" value="YCII"/>
    <property type="match status" value="1"/>
</dbReference>
<comment type="similarity">
    <text evidence="1">Belongs to the YciI family.</text>
</comment>
<dbReference type="Proteomes" id="UP001524501">
    <property type="component" value="Unassembled WGS sequence"/>
</dbReference>
<evidence type="ECO:0000259" key="2">
    <source>
        <dbReference type="Pfam" id="PF03795"/>
    </source>
</evidence>
<protein>
    <submittedName>
        <fullName evidence="3">YciI family protein</fullName>
    </submittedName>
</protein>
<evidence type="ECO:0000256" key="1">
    <source>
        <dbReference type="ARBA" id="ARBA00007689"/>
    </source>
</evidence>
<comment type="caution">
    <text evidence="3">The sequence shown here is derived from an EMBL/GenBank/DDBJ whole genome shotgun (WGS) entry which is preliminary data.</text>
</comment>
<proteinExistence type="inferred from homology"/>
<dbReference type="InterPro" id="IPR005545">
    <property type="entry name" value="YCII"/>
</dbReference>
<dbReference type="SUPFAM" id="SSF54909">
    <property type="entry name" value="Dimeric alpha+beta barrel"/>
    <property type="match status" value="1"/>
</dbReference>
<sequence length="75" mass="8128">MAAEPCTPRLRRRRSASGTAYCFFTDGPFAETAEVANGLYVLAAENRQSAIALAAKVPVSPKGCIELRRIVDDTR</sequence>
<evidence type="ECO:0000313" key="4">
    <source>
        <dbReference type="Proteomes" id="UP001524501"/>
    </source>
</evidence>
<dbReference type="Gene3D" id="3.30.70.1060">
    <property type="entry name" value="Dimeric alpha+beta barrel"/>
    <property type="match status" value="1"/>
</dbReference>
<reference evidence="3 4" key="1">
    <citation type="submission" date="2022-07" db="EMBL/GenBank/DDBJ databases">
        <title>Degradation activity of malathion, p-nitrophenol and potential low-temperature adaptation strategy of Rhodococcus sp. FXJ9.536.</title>
        <authorList>
            <person name="Huang J."/>
            <person name="Huang Y."/>
        </authorList>
    </citation>
    <scope>NUCLEOTIDE SEQUENCE [LARGE SCALE GENOMIC DNA]</scope>
    <source>
        <strain evidence="3 4">FXJ9.536</strain>
    </source>
</reference>